<dbReference type="RefSeq" id="WP_108404185.1">
    <property type="nucleotide sequence ID" value="NZ_CP026948.1"/>
</dbReference>
<protein>
    <submittedName>
        <fullName evidence="1">Uncharacterized protein</fullName>
    </submittedName>
</protein>
<dbReference type="EMBL" id="CP026948">
    <property type="protein sequence ID" value="AWB84176.1"/>
    <property type="molecule type" value="Genomic_DNA"/>
</dbReference>
<dbReference type="OrthoDB" id="4086179at2"/>
<name>A0A2S0WEI4_9CORY</name>
<proteinExistence type="predicted"/>
<dbReference type="KEGG" id="clia:C3E79_06540"/>
<evidence type="ECO:0000313" key="2">
    <source>
        <dbReference type="Proteomes" id="UP000244754"/>
    </source>
</evidence>
<dbReference type="Proteomes" id="UP000244754">
    <property type="component" value="Chromosome"/>
</dbReference>
<gene>
    <name evidence="1" type="ORF">C3E79_06540</name>
</gene>
<evidence type="ECO:0000313" key="1">
    <source>
        <dbReference type="EMBL" id="AWB84176.1"/>
    </source>
</evidence>
<keyword evidence="2" id="KW-1185">Reference proteome</keyword>
<organism evidence="1 2">
    <name type="scientific">Corynebacterium liangguodongii</name>
    <dbReference type="NCBI Taxonomy" id="2079535"/>
    <lineage>
        <taxon>Bacteria</taxon>
        <taxon>Bacillati</taxon>
        <taxon>Actinomycetota</taxon>
        <taxon>Actinomycetes</taxon>
        <taxon>Mycobacteriales</taxon>
        <taxon>Corynebacteriaceae</taxon>
        <taxon>Corynebacterium</taxon>
    </lineage>
</organism>
<dbReference type="AlphaFoldDB" id="A0A2S0WEI4"/>
<accession>A0A2S0WEI4</accession>
<reference evidence="2" key="1">
    <citation type="submission" date="2018-01" db="EMBL/GenBank/DDBJ databases">
        <authorList>
            <person name="Li J."/>
        </authorList>
    </citation>
    <scope>NUCLEOTIDE SEQUENCE [LARGE SCALE GENOMIC DNA]</scope>
    <source>
        <strain evidence="2">2184</strain>
    </source>
</reference>
<sequence length="256" mass="28861">MSEHGEASLEKLVDKFVGDLTRSLNAFAGECPPFKTTVVNSSQTRELVNIRFDQSEEAPGALLLKSRGQGVLSLAVTIGCTWDSASRFLAVEKSSFAVHPYDEVTKEPLFRVEYVRGSNKYRPSSHFHVHAHRDEFTHLMSFAAKVDVEKQGKLEDYFKKGKKLSSFHFPTGGHRFRPCMEDILEVLRVEFDLDVKNGAWANQLKRAREDWRKIQTAAVVRDCPEVALKVLVEEYGMPAPTGWACPETDVAKLTRS</sequence>